<sequence length="274" mass="31366">MNRQRSDQVNNFNNYNTHTNDKSNNNPSNKFNNQQTHSKQHLFKNNHNNNSSDSGKTTRHTTNILSISKIKDYPQPVVYGSIEYPIPQLLTKQPKVINDIQNFPQRQCALLKQSIGFSNVLHRSNEKERKDYDDLNDPIAKIIVKNRQSAKTFKLGISELDINKKPSTIATSSNRLLNKVLNNEQFSTPILKRNRDELVIPDSIGNSSIKKNKRMLEIQDTTMELSFEGKAMDKSDLVKLVDSSGIMADDDSNIPQIIDTKNLLQSTEFNFQFK</sequence>
<accession>A0A9P8THV0</accession>
<comment type="caution">
    <text evidence="2">The sequence shown here is derived from an EMBL/GenBank/DDBJ whole genome shotgun (WGS) entry which is preliminary data.</text>
</comment>
<evidence type="ECO:0000256" key="1">
    <source>
        <dbReference type="SAM" id="MobiDB-lite"/>
    </source>
</evidence>
<name>A0A9P8THV0_9ASCO</name>
<feature type="region of interest" description="Disordered" evidence="1">
    <location>
        <begin position="1"/>
        <end position="38"/>
    </location>
</feature>
<evidence type="ECO:0000313" key="3">
    <source>
        <dbReference type="Proteomes" id="UP000769528"/>
    </source>
</evidence>
<gene>
    <name evidence="2" type="ORF">WICMUC_001202</name>
</gene>
<reference evidence="2" key="2">
    <citation type="submission" date="2021-01" db="EMBL/GenBank/DDBJ databases">
        <authorList>
            <person name="Schikora-Tamarit M.A."/>
        </authorList>
    </citation>
    <scope>NUCLEOTIDE SEQUENCE</scope>
    <source>
        <strain evidence="2">CBS6341</strain>
    </source>
</reference>
<reference evidence="2" key="1">
    <citation type="journal article" date="2021" name="Open Biol.">
        <title>Shared evolutionary footprints suggest mitochondrial oxidative damage underlies multiple complex I losses in fungi.</title>
        <authorList>
            <person name="Schikora-Tamarit M.A."/>
            <person name="Marcet-Houben M."/>
            <person name="Nosek J."/>
            <person name="Gabaldon T."/>
        </authorList>
    </citation>
    <scope>NUCLEOTIDE SEQUENCE</scope>
    <source>
        <strain evidence="2">CBS6341</strain>
    </source>
</reference>
<organism evidence="2 3">
    <name type="scientific">Wickerhamomyces mucosus</name>
    <dbReference type="NCBI Taxonomy" id="1378264"/>
    <lineage>
        <taxon>Eukaryota</taxon>
        <taxon>Fungi</taxon>
        <taxon>Dikarya</taxon>
        <taxon>Ascomycota</taxon>
        <taxon>Saccharomycotina</taxon>
        <taxon>Saccharomycetes</taxon>
        <taxon>Phaffomycetales</taxon>
        <taxon>Wickerhamomycetaceae</taxon>
        <taxon>Wickerhamomyces</taxon>
    </lineage>
</organism>
<evidence type="ECO:0000313" key="2">
    <source>
        <dbReference type="EMBL" id="KAH3679190.1"/>
    </source>
</evidence>
<dbReference type="OrthoDB" id="3980759at2759"/>
<dbReference type="EMBL" id="JAEUBF010000389">
    <property type="protein sequence ID" value="KAH3679190.1"/>
    <property type="molecule type" value="Genomic_DNA"/>
</dbReference>
<protein>
    <submittedName>
        <fullName evidence="2">Uncharacterized protein</fullName>
    </submittedName>
</protein>
<proteinExistence type="predicted"/>
<feature type="compositionally biased region" description="Low complexity" evidence="1">
    <location>
        <begin position="10"/>
        <end position="33"/>
    </location>
</feature>
<dbReference type="Proteomes" id="UP000769528">
    <property type="component" value="Unassembled WGS sequence"/>
</dbReference>
<dbReference type="AlphaFoldDB" id="A0A9P8THV0"/>
<keyword evidence="3" id="KW-1185">Reference proteome</keyword>